<dbReference type="Pfam" id="PF00652">
    <property type="entry name" value="Ricin_B_lectin"/>
    <property type="match status" value="1"/>
</dbReference>
<evidence type="ECO:0000313" key="3">
    <source>
        <dbReference type="EMBL" id="NII05187.1"/>
    </source>
</evidence>
<dbReference type="Proteomes" id="UP000490980">
    <property type="component" value="Unassembled WGS sequence"/>
</dbReference>
<reference evidence="3 4" key="1">
    <citation type="submission" date="2020-03" db="EMBL/GenBank/DDBJ databases">
        <authorList>
            <person name="Lai Q."/>
        </authorList>
    </citation>
    <scope>NUCLEOTIDE SEQUENCE [LARGE SCALE GENOMIC DNA]</scope>
    <source>
        <strain evidence="3 4">CCUG 25036</strain>
    </source>
</reference>
<proteinExistence type="predicted"/>
<dbReference type="PROSITE" id="PS50231">
    <property type="entry name" value="RICIN_B_LECTIN"/>
    <property type="match status" value="1"/>
</dbReference>
<accession>A0A7X5U7F0</accession>
<keyword evidence="4" id="KW-1185">Reference proteome</keyword>
<feature type="region of interest" description="Disordered" evidence="1">
    <location>
        <begin position="18"/>
        <end position="37"/>
    </location>
</feature>
<feature type="domain" description="Ricin B lectin" evidence="2">
    <location>
        <begin position="362"/>
        <end position="445"/>
    </location>
</feature>
<evidence type="ECO:0000313" key="4">
    <source>
        <dbReference type="Proteomes" id="UP000490980"/>
    </source>
</evidence>
<sequence length="538" mass="59572">MRSLMVWKQCIPEVRHHGKAGTDRRRGHGAGDCMPQNNDQGAIMPTLQTPRAILAALATTGCLAANAEDVRLPSSAYVPHIEIRDGDAFEGNRSIHHDIVVVRDVNRYRDEKVILVRSTVQQRPSYAGLVWPFDEPEHEYGIALSMADAYHVWTQVVAPGLPGDQVRLVRQAPRSDGATDRTIQDKISFKTSVGIGTGVETNGPLAKDGGLSLGKLPISFTSGLEQSTERTVSMTLKDYFTDSFVTRTDYSQVAAWAFRLAPDIANDLWYSYSHYRIGPGWLYNLAKFTPMMQQAAIEVVSEWRIPGSYEGPIYIWTNSRVDSRTRSGQAGANFVERDPASEVSHLTEVDMATPQLARQQVVRLQSLSGNGDCLTQKHTDKPAITLESCTSGDVMPEQQWYLDNDSTYRNRASGMCLAADVLSGGAAAEACDGAMLNKQWEWRADRIHSRFMDGGAWRLYVRDGKPMTIFDPVRHQNTPSNPFHALLKPWSSYPHAPTQGDVVPALVGTSPQISQGLLSYKAIGNDERWQPVPVDSSR</sequence>
<dbReference type="EMBL" id="JAARLZ010000001">
    <property type="protein sequence ID" value="NII05187.1"/>
    <property type="molecule type" value="Genomic_DNA"/>
</dbReference>
<dbReference type="AlphaFoldDB" id="A0A7X5U7F0"/>
<evidence type="ECO:0000256" key="1">
    <source>
        <dbReference type="SAM" id="MobiDB-lite"/>
    </source>
</evidence>
<name>A0A7X5U7F0_9GAMM</name>
<dbReference type="InterPro" id="IPR000772">
    <property type="entry name" value="Ricin_B_lectin"/>
</dbReference>
<gene>
    <name evidence="3" type="ORF">HBF25_02160</name>
</gene>
<protein>
    <submittedName>
        <fullName evidence="3">RICIN domain-containing protein</fullName>
    </submittedName>
</protein>
<dbReference type="SUPFAM" id="SSF50370">
    <property type="entry name" value="Ricin B-like lectins"/>
    <property type="match status" value="1"/>
</dbReference>
<dbReference type="InterPro" id="IPR035992">
    <property type="entry name" value="Ricin_B-like_lectins"/>
</dbReference>
<dbReference type="RefSeq" id="WP_166946112.1">
    <property type="nucleotide sequence ID" value="NZ_JAARLZ010000001.1"/>
</dbReference>
<organism evidence="3 4">
    <name type="scientific">Luteibacter anthropi</name>
    <dbReference type="NCBI Taxonomy" id="564369"/>
    <lineage>
        <taxon>Bacteria</taxon>
        <taxon>Pseudomonadati</taxon>
        <taxon>Pseudomonadota</taxon>
        <taxon>Gammaproteobacteria</taxon>
        <taxon>Lysobacterales</taxon>
        <taxon>Rhodanobacteraceae</taxon>
        <taxon>Luteibacter</taxon>
    </lineage>
</organism>
<comment type="caution">
    <text evidence="3">The sequence shown here is derived from an EMBL/GenBank/DDBJ whole genome shotgun (WGS) entry which is preliminary data.</text>
</comment>
<dbReference type="Gene3D" id="2.80.10.50">
    <property type="match status" value="1"/>
</dbReference>
<evidence type="ECO:0000259" key="2">
    <source>
        <dbReference type="Pfam" id="PF00652"/>
    </source>
</evidence>